<evidence type="ECO:0000313" key="1">
    <source>
        <dbReference type="EMBL" id="MCK2219225.1"/>
    </source>
</evidence>
<organism evidence="1 2">
    <name type="scientific">Actinomadura luzonensis</name>
    <dbReference type="NCBI Taxonomy" id="2805427"/>
    <lineage>
        <taxon>Bacteria</taxon>
        <taxon>Bacillati</taxon>
        <taxon>Actinomycetota</taxon>
        <taxon>Actinomycetes</taxon>
        <taxon>Streptosporangiales</taxon>
        <taxon>Thermomonosporaceae</taxon>
        <taxon>Actinomadura</taxon>
    </lineage>
</organism>
<sequence length="407" mass="44388">MPTITRLPVVTPAQSLALAATLVLPTVAQGTVIRRPAAVRLAGMADTDARAIGLLRRLRARYGDGPLLARVPGRGLAMLPLAAADVRRVLEDPAFTPATEEKRGALAHFEPDAVLVTRDPELRERRRELNERVLCAGTAAHARVAEEESAALPREGTLTWPQWHAVHWRVARRVVLGDAARDDVLLTTLLDRLRRDANWSYLRGRRTDVRDAFRRRLAAHLERAEPGSLAGALAAAHAGPEVHPEGQAPHWLFSFDAAAVAGYRALALLTAFPGPRDEAHLRAAALESLRLWPTTLAILREAAGPNPWDLPPGTLVVVYSPYVNRAEPGDNYRPGLWLDGGESWAGVPFSAGFARCPGRDLVLTTTAALLRAFLRERSAVPSLTLEDPLPAALDHIRLRFTVNPAER</sequence>
<proteinExistence type="predicted"/>
<dbReference type="InterPro" id="IPR036396">
    <property type="entry name" value="Cyt_P450_sf"/>
</dbReference>
<dbReference type="Proteomes" id="UP001317259">
    <property type="component" value="Unassembled WGS sequence"/>
</dbReference>
<accession>A0ABT0G4W6</accession>
<comment type="caution">
    <text evidence="1">The sequence shown here is derived from an EMBL/GenBank/DDBJ whole genome shotgun (WGS) entry which is preliminary data.</text>
</comment>
<protein>
    <submittedName>
        <fullName evidence="1">Cytochrome P450</fullName>
    </submittedName>
</protein>
<dbReference type="Gene3D" id="1.10.630.10">
    <property type="entry name" value="Cytochrome P450"/>
    <property type="match status" value="1"/>
</dbReference>
<gene>
    <name evidence="1" type="ORF">MF672_036340</name>
</gene>
<reference evidence="1 2" key="1">
    <citation type="submission" date="2022-04" db="EMBL/GenBank/DDBJ databases">
        <title>Genome draft of Actinomadura sp. ATCC 31491.</title>
        <authorList>
            <person name="Shi X."/>
            <person name="Du Y."/>
        </authorList>
    </citation>
    <scope>NUCLEOTIDE SEQUENCE [LARGE SCALE GENOMIC DNA]</scope>
    <source>
        <strain evidence="1 2">ATCC 31491</strain>
    </source>
</reference>
<dbReference type="RefSeq" id="WP_242375068.1">
    <property type="nucleotide sequence ID" value="NZ_JAKRKC020000002.1"/>
</dbReference>
<evidence type="ECO:0000313" key="2">
    <source>
        <dbReference type="Proteomes" id="UP001317259"/>
    </source>
</evidence>
<name>A0ABT0G4W6_9ACTN</name>
<keyword evidence="2" id="KW-1185">Reference proteome</keyword>
<dbReference type="EMBL" id="JAKRKC020000002">
    <property type="protein sequence ID" value="MCK2219225.1"/>
    <property type="molecule type" value="Genomic_DNA"/>
</dbReference>
<dbReference type="SUPFAM" id="SSF48264">
    <property type="entry name" value="Cytochrome P450"/>
    <property type="match status" value="1"/>
</dbReference>